<dbReference type="RefSeq" id="WP_261403892.1">
    <property type="nucleotide sequence ID" value="NZ_CP081869.1"/>
</dbReference>
<protein>
    <recommendedName>
        <fullName evidence="1">DUF6869 domain-containing protein</fullName>
    </recommendedName>
</protein>
<evidence type="ECO:0000259" key="1">
    <source>
        <dbReference type="Pfam" id="PF21746"/>
    </source>
</evidence>
<accession>A0A9E6RCD5</accession>
<dbReference type="KEGG" id="cmet:K6K41_03160"/>
<sequence>MTSGDDDPLFKSAWIAATEPVPRHPLAPRGERYAAMDVPELAAQWRRIQHFGLRERIPDVFEAEQYFDHLPHEEPRRALALVLEVLRAETDRSVRMQLNDRLMTALVHRHGDALVDEIEAAAGESADFRWLLGGVCFWAEGRTRARLEAIADAAAWDADHDEARRPAVPIDFRNLTIDELARVWIEQKSKPAKDCDDNWYALMDHEHDLAAGDPEKLVDLALAVLKIESDPNVLGLFAAGPLENAVGHATIDRMEREAADNPAFVAMLGGMYYFSEPDDIKARLDAIFERAGRGA</sequence>
<dbReference type="Proteomes" id="UP000825701">
    <property type="component" value="Chromosome"/>
</dbReference>
<organism evidence="2 3">
    <name type="scientific">Chenggangzhangella methanolivorans</name>
    <dbReference type="NCBI Taxonomy" id="1437009"/>
    <lineage>
        <taxon>Bacteria</taxon>
        <taxon>Pseudomonadati</taxon>
        <taxon>Pseudomonadota</taxon>
        <taxon>Alphaproteobacteria</taxon>
        <taxon>Hyphomicrobiales</taxon>
        <taxon>Methylopilaceae</taxon>
        <taxon>Chenggangzhangella</taxon>
    </lineage>
</organism>
<gene>
    <name evidence="2" type="ORF">K6K41_03160</name>
</gene>
<dbReference type="Pfam" id="PF21746">
    <property type="entry name" value="DUF6869"/>
    <property type="match status" value="1"/>
</dbReference>
<reference evidence="2" key="1">
    <citation type="submission" date="2021-08" db="EMBL/GenBank/DDBJ databases">
        <authorList>
            <person name="Zhang H."/>
            <person name="Xu M."/>
            <person name="Yu Z."/>
            <person name="Yang L."/>
            <person name="Cai Y."/>
        </authorList>
    </citation>
    <scope>NUCLEOTIDE SEQUENCE</scope>
    <source>
        <strain evidence="2">CHL1</strain>
    </source>
</reference>
<name>A0A9E6RCD5_9HYPH</name>
<evidence type="ECO:0000313" key="2">
    <source>
        <dbReference type="EMBL" id="QZO00714.1"/>
    </source>
</evidence>
<dbReference type="AlphaFoldDB" id="A0A9E6RCD5"/>
<feature type="domain" description="DUF6869" evidence="1">
    <location>
        <begin position="190"/>
        <end position="290"/>
    </location>
</feature>
<proteinExistence type="predicted"/>
<dbReference type="EMBL" id="CP081869">
    <property type="protein sequence ID" value="QZO00714.1"/>
    <property type="molecule type" value="Genomic_DNA"/>
</dbReference>
<evidence type="ECO:0000313" key="3">
    <source>
        <dbReference type="Proteomes" id="UP000825701"/>
    </source>
</evidence>
<keyword evidence="3" id="KW-1185">Reference proteome</keyword>
<dbReference type="InterPro" id="IPR049221">
    <property type="entry name" value="DUF6869"/>
</dbReference>